<gene>
    <name evidence="2" type="ORF">V2S66_11575</name>
</gene>
<accession>A0ABU7P9V9</accession>
<sequence>MVTPGFPRNTLDPDGLPVWIRGLACQDPHHSLHVARNVEPARALEALGVEPGSIRPCVLPGTKPNPYTSLPGAAFAGATGDAATLLAGRIGEWTFVYDDLGYTFDGAAEVLSRGGRTAVATVCAINGHAGLRYAVDGEAVEEVVIEDLRLAERLPAMPAELAAAFASAGIADWEDLEPGEVDSLIGMRAACALAGAVLTLDDLRGIPLLMAQRHAGDRVPARAGEPRVPGRGSRGITFGR</sequence>
<organism evidence="2 3">
    <name type="scientific">Actinacidiphila polyblastidii</name>
    <dbReference type="NCBI Taxonomy" id="3110430"/>
    <lineage>
        <taxon>Bacteria</taxon>
        <taxon>Bacillati</taxon>
        <taxon>Actinomycetota</taxon>
        <taxon>Actinomycetes</taxon>
        <taxon>Kitasatosporales</taxon>
        <taxon>Streptomycetaceae</taxon>
        <taxon>Actinacidiphila</taxon>
    </lineage>
</organism>
<reference evidence="2 3" key="1">
    <citation type="submission" date="2023-12" db="EMBL/GenBank/DDBJ databases">
        <title>Streptomyces sp. V4-01.</title>
        <authorList>
            <person name="Somphong A."/>
            <person name="Phongsopitanun W."/>
        </authorList>
    </citation>
    <scope>NUCLEOTIDE SEQUENCE [LARGE SCALE GENOMIC DNA]</scope>
    <source>
        <strain evidence="2 3">V4-01</strain>
    </source>
</reference>
<evidence type="ECO:0000313" key="3">
    <source>
        <dbReference type="Proteomes" id="UP001344658"/>
    </source>
</evidence>
<feature type="region of interest" description="Disordered" evidence="1">
    <location>
        <begin position="220"/>
        <end position="240"/>
    </location>
</feature>
<dbReference type="Proteomes" id="UP001344658">
    <property type="component" value="Unassembled WGS sequence"/>
</dbReference>
<protein>
    <submittedName>
        <fullName evidence="2">Uncharacterized protein</fullName>
    </submittedName>
</protein>
<evidence type="ECO:0000313" key="2">
    <source>
        <dbReference type="EMBL" id="MEE4542603.1"/>
    </source>
</evidence>
<dbReference type="RefSeq" id="WP_330794534.1">
    <property type="nucleotide sequence ID" value="NZ_JAZEWV010000007.1"/>
</dbReference>
<keyword evidence="3" id="KW-1185">Reference proteome</keyword>
<dbReference type="EMBL" id="JAZEWV010000007">
    <property type="protein sequence ID" value="MEE4542603.1"/>
    <property type="molecule type" value="Genomic_DNA"/>
</dbReference>
<comment type="caution">
    <text evidence="2">The sequence shown here is derived from an EMBL/GenBank/DDBJ whole genome shotgun (WGS) entry which is preliminary data.</text>
</comment>
<evidence type="ECO:0000256" key="1">
    <source>
        <dbReference type="SAM" id="MobiDB-lite"/>
    </source>
</evidence>
<proteinExistence type="predicted"/>
<name>A0ABU7P9V9_9ACTN</name>